<name>A0A0K2ANH1_STRA7</name>
<feature type="compositionally biased region" description="Low complexity" evidence="1">
    <location>
        <begin position="1"/>
        <end position="15"/>
    </location>
</feature>
<reference evidence="3" key="1">
    <citation type="journal article" date="2015" name="J. Biotechnol.">
        <title>Complete genome sequence of Streptomyces ambofaciens ATCC 23877, the spiramycin producer.</title>
        <authorList>
            <person name="Thibessard A."/>
            <person name="Haas D."/>
            <person name="Gerbaud C."/>
            <person name="Aigle B."/>
            <person name="Lautru S."/>
            <person name="Pernodet J.L."/>
            <person name="Leblond P."/>
        </authorList>
    </citation>
    <scope>NUCLEOTIDE SEQUENCE [LARGE SCALE GENOMIC DNA]</scope>
    <source>
        <strain evidence="3">ATCC 23877 / 3486 / DSM 40053 / JCM 4204 / NBRC 12836 / NRRL B-2516</strain>
    </source>
</reference>
<dbReference type="KEGG" id="samb:SAM23877_1484"/>
<organism evidence="2 3">
    <name type="scientific">Streptomyces ambofaciens (strain ATCC 23877 / 3486 / DSM 40053 / JCM 4204 / NBRC 12836 / NRRL B-2516)</name>
    <dbReference type="NCBI Taxonomy" id="278992"/>
    <lineage>
        <taxon>Bacteria</taxon>
        <taxon>Bacillati</taxon>
        <taxon>Actinomycetota</taxon>
        <taxon>Actinomycetes</taxon>
        <taxon>Kitasatosporales</taxon>
        <taxon>Streptomycetaceae</taxon>
        <taxon>Streptomyces</taxon>
    </lineage>
</organism>
<proteinExistence type="predicted"/>
<feature type="compositionally biased region" description="Low complexity" evidence="1">
    <location>
        <begin position="104"/>
        <end position="128"/>
    </location>
</feature>
<sequence length="262" mass="27328">MSRSPSAPTARSRPSIRGAPSGPPRSTARRSTASPCVRRSLRTRAVAGGRWDATTRASWCRAPPPTTRSGVPVNWWSRLPTTGSHAGRPTRVPAPRACPTSPRAGICPSACAPSSAAGPSSYGRASDLGGRRGDDLLPGTTCGASPLTWALARKSQVARLLTGDGGGPVGSAESTTGRPTGESFAHASRHRWVRDGVPHRGTVAGSQAQRSRRDEGTFPPVGRCDPGGARALSRQRLSVDPQPAGPRSARRAPGPHPQRKRS</sequence>
<evidence type="ECO:0000313" key="2">
    <source>
        <dbReference type="EMBL" id="AKZ54533.1"/>
    </source>
</evidence>
<protein>
    <submittedName>
        <fullName evidence="2">Uncharacterized protein</fullName>
    </submittedName>
</protein>
<feature type="region of interest" description="Disordered" evidence="1">
    <location>
        <begin position="161"/>
        <end position="262"/>
    </location>
</feature>
<evidence type="ECO:0000256" key="1">
    <source>
        <dbReference type="SAM" id="MobiDB-lite"/>
    </source>
</evidence>
<gene>
    <name evidence="2" type="ORF">SAM23877_1484</name>
</gene>
<accession>A0A0K2ANH1</accession>
<dbReference type="AlphaFoldDB" id="A0A0K2ANH1"/>
<dbReference type="EMBL" id="CP012382">
    <property type="protein sequence ID" value="AKZ54533.1"/>
    <property type="molecule type" value="Genomic_DNA"/>
</dbReference>
<evidence type="ECO:0000313" key="3">
    <source>
        <dbReference type="Proteomes" id="UP000061018"/>
    </source>
</evidence>
<feature type="region of interest" description="Disordered" evidence="1">
    <location>
        <begin position="1"/>
        <end position="139"/>
    </location>
</feature>
<dbReference type="Proteomes" id="UP000061018">
    <property type="component" value="Chromosome"/>
</dbReference>